<dbReference type="PANTHER" id="PTHR38011">
    <property type="entry name" value="DIHYDROFOLATE REDUCTASE FAMILY PROTEIN (AFU_ORTHOLOGUE AFUA_8G06820)"/>
    <property type="match status" value="1"/>
</dbReference>
<keyword evidence="1" id="KW-1133">Transmembrane helix</keyword>
<feature type="transmembrane region" description="Helical" evidence="1">
    <location>
        <begin position="107"/>
        <end position="126"/>
    </location>
</feature>
<evidence type="ECO:0000256" key="1">
    <source>
        <dbReference type="SAM" id="Phobius"/>
    </source>
</evidence>
<dbReference type="GO" id="GO:0009231">
    <property type="term" value="P:riboflavin biosynthetic process"/>
    <property type="evidence" value="ECO:0007669"/>
    <property type="project" value="InterPro"/>
</dbReference>
<keyword evidence="4" id="KW-1185">Reference proteome</keyword>
<accession>A0A0R1LP58</accession>
<dbReference type="EMBL" id="AZEE01000029">
    <property type="protein sequence ID" value="KRK97613.1"/>
    <property type="molecule type" value="Genomic_DNA"/>
</dbReference>
<sequence>MRPVYFYGAISLDGYLSDNHDNLQWLFDTDLNQQSTYEAFERQVDTVVMGRVTYQETLKILGDEPLYPDKEKIILSRHQAGQVNGGRYENTDPVTLVRQLRQQSGKAIWIVGGGAIVSALAAAHLIDEYWIQIAPVLLGRGKRLFEPNDDEQRLTLADTTVMGELTELHFKKQN</sequence>
<dbReference type="PANTHER" id="PTHR38011:SF11">
    <property type="entry name" value="2,5-DIAMINO-6-RIBOSYLAMINO-4(3H)-PYRIMIDINONE 5'-PHOSPHATE REDUCTASE"/>
    <property type="match status" value="1"/>
</dbReference>
<organism evidence="3 4">
    <name type="scientific">Secundilactobacillus odoratitofui DSM 19909 = JCM 15043</name>
    <dbReference type="NCBI Taxonomy" id="1423776"/>
    <lineage>
        <taxon>Bacteria</taxon>
        <taxon>Bacillati</taxon>
        <taxon>Bacillota</taxon>
        <taxon>Bacilli</taxon>
        <taxon>Lactobacillales</taxon>
        <taxon>Lactobacillaceae</taxon>
        <taxon>Secundilactobacillus</taxon>
    </lineage>
</organism>
<dbReference type="GO" id="GO:0008703">
    <property type="term" value="F:5-amino-6-(5-phosphoribosylamino)uracil reductase activity"/>
    <property type="evidence" value="ECO:0007669"/>
    <property type="project" value="InterPro"/>
</dbReference>
<dbReference type="PATRIC" id="fig|1423776.4.peg.1670"/>
<comment type="caution">
    <text evidence="3">The sequence shown here is derived from an EMBL/GenBank/DDBJ whole genome shotgun (WGS) entry which is preliminary data.</text>
</comment>
<proteinExistence type="predicted"/>
<dbReference type="SUPFAM" id="SSF53597">
    <property type="entry name" value="Dihydrofolate reductase-like"/>
    <property type="match status" value="1"/>
</dbReference>
<gene>
    <name evidence="3" type="ORF">FD04_GL001649</name>
</gene>
<protein>
    <submittedName>
        <fullName evidence="3">Dihydrofolate reductase</fullName>
    </submittedName>
</protein>
<dbReference type="Gene3D" id="3.40.430.10">
    <property type="entry name" value="Dihydrofolate Reductase, subunit A"/>
    <property type="match status" value="1"/>
</dbReference>
<evidence type="ECO:0000313" key="3">
    <source>
        <dbReference type="EMBL" id="KRK97613.1"/>
    </source>
</evidence>
<dbReference type="AlphaFoldDB" id="A0A0R1LP58"/>
<dbReference type="RefSeq" id="WP_056948565.1">
    <property type="nucleotide sequence ID" value="NZ_AZEE01000029.1"/>
</dbReference>
<keyword evidence="1" id="KW-0812">Transmembrane</keyword>
<evidence type="ECO:0000259" key="2">
    <source>
        <dbReference type="Pfam" id="PF01872"/>
    </source>
</evidence>
<dbReference type="InterPro" id="IPR050765">
    <property type="entry name" value="Riboflavin_Biosynth_HTPR"/>
</dbReference>
<dbReference type="STRING" id="1423776.FD04_GL001649"/>
<feature type="domain" description="Bacterial bifunctional deaminase-reductase C-terminal" evidence="2">
    <location>
        <begin position="9"/>
        <end position="164"/>
    </location>
</feature>
<reference evidence="3 4" key="1">
    <citation type="journal article" date="2015" name="Genome Announc.">
        <title>Expanding the biotechnology potential of lactobacilli through comparative genomics of 213 strains and associated genera.</title>
        <authorList>
            <person name="Sun Z."/>
            <person name="Harris H.M."/>
            <person name="McCann A."/>
            <person name="Guo C."/>
            <person name="Argimon S."/>
            <person name="Zhang W."/>
            <person name="Yang X."/>
            <person name="Jeffery I.B."/>
            <person name="Cooney J.C."/>
            <person name="Kagawa T.F."/>
            <person name="Liu W."/>
            <person name="Song Y."/>
            <person name="Salvetti E."/>
            <person name="Wrobel A."/>
            <person name="Rasinkangas P."/>
            <person name="Parkhill J."/>
            <person name="Rea M.C."/>
            <person name="O'Sullivan O."/>
            <person name="Ritari J."/>
            <person name="Douillard F.P."/>
            <person name="Paul Ross R."/>
            <person name="Yang R."/>
            <person name="Briner A.E."/>
            <person name="Felis G.E."/>
            <person name="de Vos W.M."/>
            <person name="Barrangou R."/>
            <person name="Klaenhammer T.R."/>
            <person name="Caufield P.W."/>
            <person name="Cui Y."/>
            <person name="Zhang H."/>
            <person name="O'Toole P.W."/>
        </authorList>
    </citation>
    <scope>NUCLEOTIDE SEQUENCE [LARGE SCALE GENOMIC DNA]</scope>
    <source>
        <strain evidence="3 4">DSM 19909</strain>
    </source>
</reference>
<evidence type="ECO:0000313" key="4">
    <source>
        <dbReference type="Proteomes" id="UP000051160"/>
    </source>
</evidence>
<dbReference type="Proteomes" id="UP000051160">
    <property type="component" value="Unassembled WGS sequence"/>
</dbReference>
<keyword evidence="1" id="KW-0472">Membrane</keyword>
<dbReference type="Pfam" id="PF01872">
    <property type="entry name" value="RibD_C"/>
    <property type="match status" value="1"/>
</dbReference>
<dbReference type="OrthoDB" id="195113at2"/>
<dbReference type="InterPro" id="IPR002734">
    <property type="entry name" value="RibDG_C"/>
</dbReference>
<name>A0A0R1LP58_9LACO</name>
<dbReference type="InterPro" id="IPR024072">
    <property type="entry name" value="DHFR-like_dom_sf"/>
</dbReference>